<reference evidence="1" key="1">
    <citation type="submission" date="2020-05" db="EMBL/GenBank/DDBJ databases">
        <authorList>
            <person name="Chiriac C."/>
            <person name="Salcher M."/>
            <person name="Ghai R."/>
            <person name="Kavagutti S V."/>
        </authorList>
    </citation>
    <scope>NUCLEOTIDE SEQUENCE</scope>
</reference>
<evidence type="ECO:0000313" key="1">
    <source>
        <dbReference type="EMBL" id="CAB4894574.1"/>
    </source>
</evidence>
<dbReference type="EMBL" id="CAFBMK010000007">
    <property type="protein sequence ID" value="CAB4894574.1"/>
    <property type="molecule type" value="Genomic_DNA"/>
</dbReference>
<proteinExistence type="predicted"/>
<dbReference type="Gene3D" id="6.20.20.10">
    <property type="match status" value="1"/>
</dbReference>
<accession>A0A6J7FLS7</accession>
<name>A0A6J7FLS7_9ZZZZ</name>
<sequence length="87" mass="9539">MQTVGDYMLDPPDDPPLVDCPRCEGTGTIVADLDDAEDALEALIPGVEYDCPRCGGDGEDYLTDDEIRDHAAEREIERAEARRDGDL</sequence>
<organism evidence="1">
    <name type="scientific">freshwater metagenome</name>
    <dbReference type="NCBI Taxonomy" id="449393"/>
    <lineage>
        <taxon>unclassified sequences</taxon>
        <taxon>metagenomes</taxon>
        <taxon>ecological metagenomes</taxon>
    </lineage>
</organism>
<gene>
    <name evidence="1" type="ORF">UFOPK3564_00220</name>
</gene>
<dbReference type="AlphaFoldDB" id="A0A6J7FLS7"/>
<protein>
    <submittedName>
        <fullName evidence="1">Unannotated protein</fullName>
    </submittedName>
</protein>